<sequence length="262" mass="28260">MLDAHNVDTDWLLEELGATMELSGQQIRPAALALLASDLSHIDKSLLRMALARIRAEHKGPILTGTVLQYVDHAMGRLLPAEAYALALSSSDDRATIVWTNEIADAWTVAAPLLNAGDKFGARQAFVEAYGRITGEARARRQHPVVRVSLGHDTEGRPRALQEAITAGRLPGGLDALTDDVRHQLQLPAPRAALALPAPEAAPAGPERSTLQQLAKLRDHFARKAGRFTHAQVLARADRIRLNQEKRKTAAAVLAYQAGGVA</sequence>
<keyword evidence="2" id="KW-1185">Reference proteome</keyword>
<dbReference type="EMBL" id="UFXL01000001">
    <property type="protein sequence ID" value="SUY77091.1"/>
    <property type="molecule type" value="Genomic_DNA"/>
</dbReference>
<evidence type="ECO:0000313" key="1">
    <source>
        <dbReference type="EMBL" id="SUY77091.1"/>
    </source>
</evidence>
<evidence type="ECO:0000313" key="2">
    <source>
        <dbReference type="Proteomes" id="UP000255070"/>
    </source>
</evidence>
<reference evidence="1 2" key="1">
    <citation type="submission" date="2018-06" db="EMBL/GenBank/DDBJ databases">
        <authorList>
            <consortium name="Pathogen Informatics"/>
            <person name="Doyle S."/>
        </authorList>
    </citation>
    <scope>NUCLEOTIDE SEQUENCE [LARGE SCALE GENOMIC DNA]</scope>
    <source>
        <strain evidence="1 2">NCTC10698</strain>
    </source>
</reference>
<accession>A0A8B4S286</accession>
<proteinExistence type="predicted"/>
<dbReference type="GeneID" id="63999894"/>
<gene>
    <name evidence="1" type="ORF">NCTC10698_01981</name>
</gene>
<name>A0A8B4S286_COMTE</name>
<dbReference type="RefSeq" id="WP_003077368.1">
    <property type="nucleotide sequence ID" value="NZ_BBJZ01000010.1"/>
</dbReference>
<comment type="caution">
    <text evidence="1">The sequence shown here is derived from an EMBL/GenBank/DDBJ whole genome shotgun (WGS) entry which is preliminary data.</text>
</comment>
<dbReference type="AlphaFoldDB" id="A0A8B4S286"/>
<organism evidence="1 2">
    <name type="scientific">Comamonas testosteroni</name>
    <name type="common">Pseudomonas testosteroni</name>
    <dbReference type="NCBI Taxonomy" id="285"/>
    <lineage>
        <taxon>Bacteria</taxon>
        <taxon>Pseudomonadati</taxon>
        <taxon>Pseudomonadota</taxon>
        <taxon>Betaproteobacteria</taxon>
        <taxon>Burkholderiales</taxon>
        <taxon>Comamonadaceae</taxon>
        <taxon>Comamonas</taxon>
    </lineage>
</organism>
<dbReference type="Proteomes" id="UP000255070">
    <property type="component" value="Unassembled WGS sequence"/>
</dbReference>
<protein>
    <submittedName>
        <fullName evidence="1">Uncharacterized protein</fullName>
    </submittedName>
</protein>